<feature type="transmembrane region" description="Helical" evidence="5">
    <location>
        <begin position="221"/>
        <end position="242"/>
    </location>
</feature>
<evidence type="ECO:0000256" key="4">
    <source>
        <dbReference type="ARBA" id="ARBA00023136"/>
    </source>
</evidence>
<dbReference type="Pfam" id="PF10328">
    <property type="entry name" value="7TM_GPCR_Srx"/>
    <property type="match status" value="1"/>
</dbReference>
<dbReference type="GO" id="GO:0016020">
    <property type="term" value="C:membrane"/>
    <property type="evidence" value="ECO:0007669"/>
    <property type="project" value="UniProtKB-SubCell"/>
</dbReference>
<dbReference type="CTD" id="187099"/>
<evidence type="ECO:0000256" key="1">
    <source>
        <dbReference type="ARBA" id="ARBA00004370"/>
    </source>
</evidence>
<dbReference type="GeneID" id="187099"/>
<dbReference type="InParanoid" id="O44639"/>
<dbReference type="CDD" id="cd00637">
    <property type="entry name" value="7tm_classA_rhodopsin-like"/>
    <property type="match status" value="1"/>
</dbReference>
<dbReference type="PaxDb" id="6239-K07C6.11"/>
<feature type="transmembrane region" description="Helical" evidence="5">
    <location>
        <begin position="123"/>
        <end position="146"/>
    </location>
</feature>
<dbReference type="OMA" id="THFFTFT"/>
<dbReference type="Proteomes" id="UP000001940">
    <property type="component" value="Chromosome V"/>
</dbReference>
<dbReference type="PANTHER" id="PTHR23017">
    <property type="entry name" value="SERPENTINE RECEPTOR, CLASS X"/>
    <property type="match status" value="1"/>
</dbReference>
<comment type="subcellular location">
    <subcellularLocation>
        <location evidence="1">Membrane</location>
    </subcellularLocation>
</comment>
<feature type="transmembrane region" description="Helical" evidence="5">
    <location>
        <begin position="6"/>
        <end position="26"/>
    </location>
</feature>
<dbReference type="AlphaFoldDB" id="O44639"/>
<name>O44639_CAEEL</name>
<dbReference type="ExpressionAtlas" id="O44639">
    <property type="expression patterns" value="baseline and differential"/>
</dbReference>
<evidence type="ECO:0000259" key="6">
    <source>
        <dbReference type="PROSITE" id="PS50262"/>
    </source>
</evidence>
<evidence type="ECO:0000313" key="9">
    <source>
        <dbReference type="WormBase" id="K07C6.11a"/>
    </source>
</evidence>
<proteinExistence type="predicted"/>
<dbReference type="HOGENOM" id="CLU_059630_1_0_1"/>
<dbReference type="eggNOG" id="ENOG502TH71">
    <property type="taxonomic scope" value="Eukaryota"/>
</dbReference>
<feature type="domain" description="G-protein coupled receptors family 1 profile" evidence="6">
    <location>
        <begin position="17"/>
        <end position="241"/>
    </location>
</feature>
<dbReference type="InterPro" id="IPR017452">
    <property type="entry name" value="GPCR_Rhodpsn_7TM"/>
</dbReference>
<dbReference type="SMR" id="O44639"/>
<dbReference type="UCSC" id="K07C6.11">
    <property type="organism name" value="c. elegans"/>
</dbReference>
<evidence type="ECO:0000313" key="8">
    <source>
        <dbReference type="Proteomes" id="UP000001940"/>
    </source>
</evidence>
<dbReference type="Bgee" id="WBGene00005959">
    <property type="expression patterns" value="Expressed in larva"/>
</dbReference>
<keyword evidence="2 5" id="KW-0812">Transmembrane</keyword>
<evidence type="ECO:0000256" key="2">
    <source>
        <dbReference type="ARBA" id="ARBA00022692"/>
    </source>
</evidence>
<dbReference type="EMBL" id="BX284605">
    <property type="protein sequence ID" value="CCD72740.1"/>
    <property type="molecule type" value="Genomic_DNA"/>
</dbReference>
<gene>
    <name evidence="7 9" type="primary">srx-68</name>
    <name evidence="7" type="ORF">CELE_K07C6.11</name>
    <name evidence="9" type="ORF">K07C6.11</name>
</gene>
<reference evidence="7 8" key="1">
    <citation type="journal article" date="1998" name="Science">
        <title>Genome sequence of the nematode C. elegans: a platform for investigating biology.</title>
        <authorList>
            <consortium name="The C. elegans sequencing consortium"/>
            <person name="Sulson J.E."/>
            <person name="Waterston R."/>
        </authorList>
    </citation>
    <scope>NUCLEOTIDE SEQUENCE [LARGE SCALE GENOMIC DNA]</scope>
    <source>
        <strain evidence="7 8">Bristol N2</strain>
    </source>
</reference>
<dbReference type="InterPro" id="IPR019430">
    <property type="entry name" value="7TM_GPCR_serpentine_rcpt_Srx"/>
</dbReference>
<feature type="transmembrane region" description="Helical" evidence="5">
    <location>
        <begin position="166"/>
        <end position="189"/>
    </location>
</feature>
<dbReference type="RefSeq" id="NP_504082.1">
    <property type="nucleotide sequence ID" value="NM_071681.4"/>
</dbReference>
<dbReference type="AGR" id="WB:WBGene00005959"/>
<organism evidence="7 8">
    <name type="scientific">Caenorhabditis elegans</name>
    <dbReference type="NCBI Taxonomy" id="6239"/>
    <lineage>
        <taxon>Eukaryota</taxon>
        <taxon>Metazoa</taxon>
        <taxon>Ecdysozoa</taxon>
        <taxon>Nematoda</taxon>
        <taxon>Chromadorea</taxon>
        <taxon>Rhabditida</taxon>
        <taxon>Rhabditina</taxon>
        <taxon>Rhabditomorpha</taxon>
        <taxon>Rhabditoidea</taxon>
        <taxon>Rhabditidae</taxon>
        <taxon>Peloderinae</taxon>
        <taxon>Caenorhabditis</taxon>
    </lineage>
</organism>
<dbReference type="PROSITE" id="PS50262">
    <property type="entry name" value="G_PROTEIN_RECEP_F1_2"/>
    <property type="match status" value="1"/>
</dbReference>
<feature type="transmembrane region" description="Helical" evidence="5">
    <location>
        <begin position="38"/>
        <end position="60"/>
    </location>
</feature>
<dbReference type="SUPFAM" id="SSF81321">
    <property type="entry name" value="Family A G protein-coupled receptor-like"/>
    <property type="match status" value="1"/>
</dbReference>
<dbReference type="PIR" id="T32675">
    <property type="entry name" value="T32675"/>
</dbReference>
<keyword evidence="8" id="KW-1185">Reference proteome</keyword>
<dbReference type="PANTHER" id="PTHR23017:SF18">
    <property type="entry name" value="G-PROTEIN COUPLED RECEPTORS FAMILY 1 PROFILE DOMAIN-CONTAINING PROTEIN"/>
    <property type="match status" value="1"/>
</dbReference>
<sequence length="299" mass="35033">MDSYQIVFALIPITLLGSVLNWSIFYSIHKLQSLNNSFGYLSANQAFSDALHSTTFLLYFCPMVLLDHPFLKAYSHHCGFVILFCYELSVFTHFAISINRFFAVWMPLKYESMFNIKRTRWMIVFMWIFIGSIAVLFYQKFCYLYYDEATHFFTFTNTEFCGMIGWYGDFLKNAVIVAVVVSLDILTVIKVRFSRKKIQARVNQENQNKLSQRDIRFLKQAVFQASVFMLELLTYFFFPLYFQNRWVVFFGTSFAWVAVHAADGMVVIVCNPEVRKFLMNKKTNSMNSTASRTTNLNDV</sequence>
<keyword evidence="7" id="KW-0675">Receptor</keyword>
<dbReference type="Gene3D" id="1.20.1070.10">
    <property type="entry name" value="Rhodopsin 7-helix transmembrane proteins"/>
    <property type="match status" value="1"/>
</dbReference>
<feature type="transmembrane region" description="Helical" evidence="5">
    <location>
        <begin position="248"/>
        <end position="270"/>
    </location>
</feature>
<dbReference type="FunCoup" id="O44639">
    <property type="interactions" value="5"/>
</dbReference>
<dbReference type="OrthoDB" id="5825164at2759"/>
<dbReference type="PhylomeDB" id="O44639"/>
<feature type="transmembrane region" description="Helical" evidence="5">
    <location>
        <begin position="80"/>
        <end position="102"/>
    </location>
</feature>
<keyword evidence="4 5" id="KW-0472">Membrane</keyword>
<keyword evidence="3 5" id="KW-1133">Transmembrane helix</keyword>
<evidence type="ECO:0000256" key="3">
    <source>
        <dbReference type="ARBA" id="ARBA00022989"/>
    </source>
</evidence>
<protein>
    <submittedName>
        <fullName evidence="7">G-protein coupled receptors family 1 profile domain-containing protein</fullName>
    </submittedName>
</protein>
<evidence type="ECO:0000256" key="5">
    <source>
        <dbReference type="SAM" id="Phobius"/>
    </source>
</evidence>
<dbReference type="WormBase" id="K07C6.11a">
    <property type="protein sequence ID" value="CE17182"/>
    <property type="gene ID" value="WBGene00005959"/>
    <property type="gene designation" value="srx-68"/>
</dbReference>
<accession>O44639</accession>
<evidence type="ECO:0000313" key="7">
    <source>
        <dbReference type="EMBL" id="CCD72740.1"/>
    </source>
</evidence>